<keyword evidence="1" id="KW-0238">DNA-binding</keyword>
<proteinExistence type="predicted"/>
<dbReference type="SMART" id="SM00422">
    <property type="entry name" value="HTH_MERR"/>
    <property type="match status" value="1"/>
</dbReference>
<dbReference type="GO" id="GO:0003700">
    <property type="term" value="F:DNA-binding transcription factor activity"/>
    <property type="evidence" value="ECO:0007669"/>
    <property type="project" value="InterPro"/>
</dbReference>
<dbReference type="PANTHER" id="PTHR30204:SF90">
    <property type="entry name" value="HTH-TYPE TRANSCRIPTIONAL ACTIVATOR MTA"/>
    <property type="match status" value="1"/>
</dbReference>
<protein>
    <submittedName>
        <fullName evidence="4">Transcriptional regulator, MerR family</fullName>
    </submittedName>
</protein>
<dbReference type="GO" id="GO:0003677">
    <property type="term" value="F:DNA binding"/>
    <property type="evidence" value="ECO:0007669"/>
    <property type="project" value="UniProtKB-KW"/>
</dbReference>
<dbReference type="Pfam" id="PF13411">
    <property type="entry name" value="MerR_1"/>
    <property type="match status" value="1"/>
</dbReference>
<dbReference type="InterPro" id="IPR009061">
    <property type="entry name" value="DNA-bd_dom_put_sf"/>
</dbReference>
<dbReference type="SUPFAM" id="SSF46955">
    <property type="entry name" value="Putative DNA-binding domain"/>
    <property type="match status" value="1"/>
</dbReference>
<evidence type="ECO:0000313" key="4">
    <source>
        <dbReference type="EMBL" id="SJM61255.1"/>
    </source>
</evidence>
<dbReference type="AlphaFoldDB" id="A0A1R4FZB7"/>
<dbReference type="Proteomes" id="UP000195766">
    <property type="component" value="Unassembled WGS sequence"/>
</dbReference>
<dbReference type="InterPro" id="IPR047057">
    <property type="entry name" value="MerR_fam"/>
</dbReference>
<evidence type="ECO:0000256" key="1">
    <source>
        <dbReference type="ARBA" id="ARBA00023125"/>
    </source>
</evidence>
<organism evidence="4 5">
    <name type="scientific">Brevundimonas diminuta 3F5N</name>
    <dbReference type="NCBI Taxonomy" id="1255603"/>
    <lineage>
        <taxon>Bacteria</taxon>
        <taxon>Pseudomonadati</taxon>
        <taxon>Pseudomonadota</taxon>
        <taxon>Alphaproteobacteria</taxon>
        <taxon>Caulobacterales</taxon>
        <taxon>Caulobacteraceae</taxon>
        <taxon>Brevundimonas</taxon>
    </lineage>
</organism>
<keyword evidence="2" id="KW-0175">Coiled coil</keyword>
<evidence type="ECO:0000259" key="3">
    <source>
        <dbReference type="PROSITE" id="PS50937"/>
    </source>
</evidence>
<dbReference type="CDD" id="cd01106">
    <property type="entry name" value="HTH_TipAL-Mta"/>
    <property type="match status" value="1"/>
</dbReference>
<feature type="coiled-coil region" evidence="2">
    <location>
        <begin position="94"/>
        <end position="121"/>
    </location>
</feature>
<name>A0A1R4FZB7_BREDI</name>
<sequence>MSNSFSSPTRPRWLGPGELARQVNTSIKALRVYEKAGLLTPDRREGGWRLYGPQHVARLHQVLALKALGLSLKQIKDALDQDDMAIGRIMELQAQHLATTIRAARDRLKRVQRARDQLASEGQVSDALLLELARDLAPAPALELADVRAAIQTATLDGSEQAAVDAVIDGRGADPATEASIRDLLAEAVIAAAEGEPGSRRAQALAERWLGLAEALDLPAANTDQADALRRVAARMMADPALKDALTFLRDAVERRNAPSQKA</sequence>
<dbReference type="OrthoDB" id="9803659at2"/>
<feature type="domain" description="HTH merR-type" evidence="3">
    <location>
        <begin position="17"/>
        <end position="81"/>
    </location>
</feature>
<dbReference type="RefSeq" id="WP_087140491.1">
    <property type="nucleotide sequence ID" value="NZ_FUIE01000044.1"/>
</dbReference>
<reference evidence="4 5" key="1">
    <citation type="submission" date="2017-02" db="EMBL/GenBank/DDBJ databases">
        <authorList>
            <person name="Peterson S.W."/>
        </authorList>
    </citation>
    <scope>NUCLEOTIDE SEQUENCE [LARGE SCALE GENOMIC DNA]</scope>
    <source>
        <strain evidence="4 5">3F5N</strain>
    </source>
</reference>
<gene>
    <name evidence="4" type="ORF">FM111_08170</name>
</gene>
<evidence type="ECO:0000256" key="2">
    <source>
        <dbReference type="SAM" id="Coils"/>
    </source>
</evidence>
<dbReference type="InterPro" id="IPR000551">
    <property type="entry name" value="MerR-type_HTH_dom"/>
</dbReference>
<dbReference type="Gene3D" id="1.10.1660.10">
    <property type="match status" value="1"/>
</dbReference>
<evidence type="ECO:0000313" key="5">
    <source>
        <dbReference type="Proteomes" id="UP000195766"/>
    </source>
</evidence>
<dbReference type="PROSITE" id="PS50937">
    <property type="entry name" value="HTH_MERR_2"/>
    <property type="match status" value="1"/>
</dbReference>
<dbReference type="PANTHER" id="PTHR30204">
    <property type="entry name" value="REDOX-CYCLING DRUG-SENSING TRANSCRIPTIONAL ACTIVATOR SOXR"/>
    <property type="match status" value="1"/>
</dbReference>
<accession>A0A1R4FZB7</accession>
<dbReference type="EMBL" id="FUIE01000044">
    <property type="protein sequence ID" value="SJM61255.1"/>
    <property type="molecule type" value="Genomic_DNA"/>
</dbReference>